<dbReference type="PANTHER" id="PTHR43569:SF2">
    <property type="entry name" value="AMIDOHYDROLASE-RELATED DOMAIN-CONTAINING PROTEIN"/>
    <property type="match status" value="1"/>
</dbReference>
<gene>
    <name evidence="3" type="ORF">Back2_24070</name>
</gene>
<dbReference type="PANTHER" id="PTHR43569">
    <property type="entry name" value="AMIDOHYDROLASE"/>
    <property type="match status" value="1"/>
</dbReference>
<dbReference type="GO" id="GO:0016787">
    <property type="term" value="F:hydrolase activity"/>
    <property type="evidence" value="ECO:0007669"/>
    <property type="project" value="InterPro"/>
</dbReference>
<dbReference type="Proteomes" id="UP000271573">
    <property type="component" value="Chromosome"/>
</dbReference>
<reference evidence="3 4" key="1">
    <citation type="submission" date="2018-11" db="EMBL/GenBank/DDBJ databases">
        <title>Complete genome sequence of Nocardioides baekrokdamisoli strain KCTC 39748.</title>
        <authorList>
            <person name="Kang S.W."/>
            <person name="Lee K.C."/>
            <person name="Kim K.K."/>
            <person name="Kim J.S."/>
            <person name="Kim D.S."/>
            <person name="Ko S.H."/>
            <person name="Yang S.H."/>
            <person name="Shin Y.K."/>
            <person name="Lee J.S."/>
        </authorList>
    </citation>
    <scope>NUCLEOTIDE SEQUENCE [LARGE SCALE GENOMIC DNA]</scope>
    <source>
        <strain evidence="3 4">KCTC 39748</strain>
    </source>
</reference>
<dbReference type="RefSeq" id="WP_125569469.1">
    <property type="nucleotide sequence ID" value="NZ_AP019307.1"/>
</dbReference>
<protein>
    <recommendedName>
        <fullName evidence="2">Amidohydrolase-related domain-containing protein</fullName>
    </recommendedName>
</protein>
<dbReference type="InterPro" id="IPR006680">
    <property type="entry name" value="Amidohydro-rel"/>
</dbReference>
<feature type="domain" description="Amidohydrolase-related" evidence="2">
    <location>
        <begin position="12"/>
        <end position="355"/>
    </location>
</feature>
<dbReference type="InterPro" id="IPR032466">
    <property type="entry name" value="Metal_Hydrolase"/>
</dbReference>
<dbReference type="EMBL" id="AP019307">
    <property type="protein sequence ID" value="BBH18120.1"/>
    <property type="molecule type" value="Genomic_DNA"/>
</dbReference>
<organism evidence="3 4">
    <name type="scientific">Nocardioides baekrokdamisoli</name>
    <dbReference type="NCBI Taxonomy" id="1804624"/>
    <lineage>
        <taxon>Bacteria</taxon>
        <taxon>Bacillati</taxon>
        <taxon>Actinomycetota</taxon>
        <taxon>Actinomycetes</taxon>
        <taxon>Propionibacteriales</taxon>
        <taxon>Nocardioidaceae</taxon>
        <taxon>Nocardioides</taxon>
    </lineage>
</organism>
<dbReference type="SUPFAM" id="SSF51556">
    <property type="entry name" value="Metallo-dependent hydrolases"/>
    <property type="match status" value="1"/>
</dbReference>
<dbReference type="AlphaFoldDB" id="A0A3G9IGE3"/>
<sequence>MATLDGVIGSIIDSHIHQWDVPRTAHSQAGLARIYQRAPFVMDRLFPLLAPRSDREFVRTPKHVLRPYLPSTLAADQAPAVGAVGVPVSGVIHVQADWHGADPVDETRWLETLPFGVDRNPDLLGIVGYADPRQPTFADVLDAHAEASTRFRGIRCMGAWHPDRGVRRYADEEGLLGSPDFLRGFAALAERRLTFDAYVYSHQMDDVAVLAAEYPETTIVLDHYAPPVGWGGPMAGVGRTSGERDRLLADWREAISGLAEHRNVVAKHSGLAFPILGLPNGSWERERIADTMRPLIDHAQDAFGTDRTLFGSNFPMDKALAPYDQVVGALVDVLAPRGGDVLAAVFHENVRRIYAL</sequence>
<evidence type="ECO:0000259" key="2">
    <source>
        <dbReference type="Pfam" id="PF04909"/>
    </source>
</evidence>
<evidence type="ECO:0000313" key="4">
    <source>
        <dbReference type="Proteomes" id="UP000271573"/>
    </source>
</evidence>
<proteinExistence type="inferred from homology"/>
<dbReference type="OrthoDB" id="5450317at2"/>
<accession>A0A3G9IGE3</accession>
<dbReference type="Pfam" id="PF04909">
    <property type="entry name" value="Amidohydro_2"/>
    <property type="match status" value="1"/>
</dbReference>
<keyword evidence="4" id="KW-1185">Reference proteome</keyword>
<name>A0A3G9IGE3_9ACTN</name>
<evidence type="ECO:0000256" key="1">
    <source>
        <dbReference type="ARBA" id="ARBA00038310"/>
    </source>
</evidence>
<dbReference type="InterPro" id="IPR052350">
    <property type="entry name" value="Metallo-dep_Lactonases"/>
</dbReference>
<evidence type="ECO:0000313" key="3">
    <source>
        <dbReference type="EMBL" id="BBH18120.1"/>
    </source>
</evidence>
<comment type="similarity">
    <text evidence="1">Belongs to the metallo-dependent hydrolases superfamily.</text>
</comment>
<dbReference type="KEGG" id="nbe:Back2_24070"/>
<dbReference type="Gene3D" id="3.20.20.140">
    <property type="entry name" value="Metal-dependent hydrolases"/>
    <property type="match status" value="1"/>
</dbReference>